<organism evidence="2 3">
    <name type="scientific">Thalassotalea euphylliae</name>
    <dbReference type="NCBI Taxonomy" id="1655234"/>
    <lineage>
        <taxon>Bacteria</taxon>
        <taxon>Pseudomonadati</taxon>
        <taxon>Pseudomonadota</taxon>
        <taxon>Gammaproteobacteria</taxon>
        <taxon>Alteromonadales</taxon>
        <taxon>Colwelliaceae</taxon>
        <taxon>Thalassotalea</taxon>
    </lineage>
</organism>
<dbReference type="Gene3D" id="3.40.630.30">
    <property type="match status" value="1"/>
</dbReference>
<gene>
    <name evidence="2" type="ORF">DXX93_15515</name>
</gene>
<protein>
    <submittedName>
        <fullName evidence="2">GNAT family N-acetyltransferase</fullName>
    </submittedName>
</protein>
<reference evidence="2 3" key="1">
    <citation type="submission" date="2018-08" db="EMBL/GenBank/DDBJ databases">
        <title>Thalassotalea euphylliae genome.</title>
        <authorList>
            <person name="Summers S."/>
            <person name="Rice S.A."/>
            <person name="Freckelton M.L."/>
            <person name="Nedved B.T."/>
            <person name="Hadfield M.G."/>
        </authorList>
    </citation>
    <scope>NUCLEOTIDE SEQUENCE [LARGE SCALE GENOMIC DNA]</scope>
    <source>
        <strain evidence="2 3">H1</strain>
    </source>
</reference>
<proteinExistence type="predicted"/>
<dbReference type="PANTHER" id="PTHR43233:SF1">
    <property type="entry name" value="FAMILY N-ACETYLTRANSFERASE, PUTATIVE (AFU_ORTHOLOGUE AFUA_6G03350)-RELATED"/>
    <property type="match status" value="1"/>
</dbReference>
<dbReference type="InterPro" id="IPR000182">
    <property type="entry name" value="GNAT_dom"/>
</dbReference>
<dbReference type="EMBL" id="QUOU01000001">
    <property type="protein sequence ID" value="REL27826.1"/>
    <property type="molecule type" value="Genomic_DNA"/>
</dbReference>
<dbReference type="CDD" id="cd04301">
    <property type="entry name" value="NAT_SF"/>
    <property type="match status" value="1"/>
</dbReference>
<keyword evidence="2" id="KW-0808">Transferase</keyword>
<dbReference type="GO" id="GO:0016747">
    <property type="term" value="F:acyltransferase activity, transferring groups other than amino-acyl groups"/>
    <property type="evidence" value="ECO:0007669"/>
    <property type="project" value="InterPro"/>
</dbReference>
<evidence type="ECO:0000259" key="1">
    <source>
        <dbReference type="PROSITE" id="PS51186"/>
    </source>
</evidence>
<name>A0A3E0TT39_9GAMM</name>
<accession>A0A3E0TT39</accession>
<sequence>MNYTITENPPKLEDFIALRTKVGWGNTDPLLAQMSLDNSLYHLSAYQNNQLIGMVRLVGDGALFFYIQDLVVAPVFQQTGVGKALMTKLEQHLAKVAKYGATIGLFSAQGKEAFYHQYGYVERTGEPLGLGMCKFVS</sequence>
<dbReference type="InterPro" id="IPR016181">
    <property type="entry name" value="Acyl_CoA_acyltransferase"/>
</dbReference>
<dbReference type="PROSITE" id="PS51186">
    <property type="entry name" value="GNAT"/>
    <property type="match status" value="1"/>
</dbReference>
<feature type="domain" description="N-acetyltransferase" evidence="1">
    <location>
        <begin position="3"/>
        <end position="137"/>
    </location>
</feature>
<dbReference type="OrthoDB" id="9775804at2"/>
<dbReference type="Proteomes" id="UP000256478">
    <property type="component" value="Unassembled WGS sequence"/>
</dbReference>
<evidence type="ECO:0000313" key="3">
    <source>
        <dbReference type="Proteomes" id="UP000256478"/>
    </source>
</evidence>
<dbReference type="PANTHER" id="PTHR43233">
    <property type="entry name" value="FAMILY N-ACETYLTRANSFERASE, PUTATIVE (AFU_ORTHOLOGUE AFUA_6G03350)-RELATED"/>
    <property type="match status" value="1"/>
</dbReference>
<dbReference type="SUPFAM" id="SSF55729">
    <property type="entry name" value="Acyl-CoA N-acyltransferases (Nat)"/>
    <property type="match status" value="1"/>
</dbReference>
<evidence type="ECO:0000313" key="2">
    <source>
        <dbReference type="EMBL" id="REL27826.1"/>
    </source>
</evidence>
<dbReference type="Pfam" id="PF13673">
    <property type="entry name" value="Acetyltransf_10"/>
    <property type="match status" value="1"/>
</dbReference>
<comment type="caution">
    <text evidence="2">The sequence shown here is derived from an EMBL/GenBank/DDBJ whole genome shotgun (WGS) entry which is preliminary data.</text>
</comment>
<dbReference type="AlphaFoldDB" id="A0A3E0TT39"/>
<dbReference type="InterPro" id="IPR053144">
    <property type="entry name" value="Acetyltransferase_Butenolide"/>
</dbReference>
<dbReference type="RefSeq" id="WP_116008893.1">
    <property type="nucleotide sequence ID" value="NZ_QUOU01000001.1"/>
</dbReference>